<proteinExistence type="predicted"/>
<feature type="domain" description="F-box" evidence="1">
    <location>
        <begin position="64"/>
        <end position="101"/>
    </location>
</feature>
<dbReference type="InterPro" id="IPR011043">
    <property type="entry name" value="Gal_Oxase/kelch_b-propeller"/>
</dbReference>
<dbReference type="InterPro" id="IPR050796">
    <property type="entry name" value="SCF_F-box_component"/>
</dbReference>
<dbReference type="PROSITE" id="PS50181">
    <property type="entry name" value="FBOX"/>
    <property type="match status" value="1"/>
</dbReference>
<dbReference type="AlphaFoldDB" id="A0A176WQI2"/>
<dbReference type="SUPFAM" id="SSF81383">
    <property type="entry name" value="F-box domain"/>
    <property type="match status" value="1"/>
</dbReference>
<dbReference type="PANTHER" id="PTHR31672:SF2">
    <property type="entry name" value="F-BOX DOMAIN-CONTAINING PROTEIN"/>
    <property type="match status" value="1"/>
</dbReference>
<evidence type="ECO:0000313" key="3">
    <source>
        <dbReference type="Proteomes" id="UP000077202"/>
    </source>
</evidence>
<dbReference type="SUPFAM" id="SSF50965">
    <property type="entry name" value="Galactose oxidase, central domain"/>
    <property type="match status" value="1"/>
</dbReference>
<dbReference type="Gene3D" id="1.20.1280.50">
    <property type="match status" value="1"/>
</dbReference>
<gene>
    <name evidence="2" type="ORF">AXG93_3546s1170</name>
</gene>
<evidence type="ECO:0000313" key="2">
    <source>
        <dbReference type="EMBL" id="OAE35359.1"/>
    </source>
</evidence>
<dbReference type="SMART" id="SM00256">
    <property type="entry name" value="FBOX"/>
    <property type="match status" value="1"/>
</dbReference>
<protein>
    <recommendedName>
        <fullName evidence="1">F-box domain-containing protein</fullName>
    </recommendedName>
</protein>
<organism evidence="2 3">
    <name type="scientific">Marchantia polymorpha subsp. ruderalis</name>
    <dbReference type="NCBI Taxonomy" id="1480154"/>
    <lineage>
        <taxon>Eukaryota</taxon>
        <taxon>Viridiplantae</taxon>
        <taxon>Streptophyta</taxon>
        <taxon>Embryophyta</taxon>
        <taxon>Marchantiophyta</taxon>
        <taxon>Marchantiopsida</taxon>
        <taxon>Marchantiidae</taxon>
        <taxon>Marchantiales</taxon>
        <taxon>Marchantiaceae</taxon>
        <taxon>Marchantia</taxon>
    </lineage>
</organism>
<dbReference type="PANTHER" id="PTHR31672">
    <property type="entry name" value="BNACNNG10540D PROTEIN"/>
    <property type="match status" value="1"/>
</dbReference>
<comment type="caution">
    <text evidence="2">The sequence shown here is derived from an EMBL/GenBank/DDBJ whole genome shotgun (WGS) entry which is preliminary data.</text>
</comment>
<dbReference type="Gene3D" id="2.120.10.80">
    <property type="entry name" value="Kelch-type beta propeller"/>
    <property type="match status" value="1"/>
</dbReference>
<dbReference type="InterPro" id="IPR036047">
    <property type="entry name" value="F-box-like_dom_sf"/>
</dbReference>
<sequence length="471" mass="53248">MAAARCEGPQRIGTSEIWRIPRASIRTKFDLGDANSLSQSSIPACRRLLMAHRTPPPLPVDLDPFVWRLLPRDIFERIMERLPFEDIIRLRGVCKAWNRVILSMRSGPFNPKPKQILLCSPSGGGLNLVSCNLQDNIREEWTPIHLDRLLGPTGGLCLVAAGIGLLCFCTRNAGRLIVFNPISKACKRLPPAIVSNGVNPQTIFKNLHCPRGQNPHAFFKDYSQESTSKLDVPDLTGNIMVTLITYRQAGDFRVVVAGKEDANQTLQVYDSATAAWRMVRHESIKARLRFECEMVSCDDSLHFIEDDDGRESGAWHVITYHMGDNTCYEVTPPLQSLVTREHQHDQHFQTTQRPQLLVIHGRLWLIVEGFLNCSICFWELDDAGISWRLVKEISRDLYYGTMAVLHKCVALQGAIYLRVFDVLDDGSVQLVMLVHDLSSNTWSFLNDPEGLDGKYFLYHSFVFEPSLNAMA</sequence>
<dbReference type="Proteomes" id="UP000077202">
    <property type="component" value="Unassembled WGS sequence"/>
</dbReference>
<keyword evidence="3" id="KW-1185">Reference proteome</keyword>
<dbReference type="EMBL" id="LVLJ01000183">
    <property type="protein sequence ID" value="OAE35359.1"/>
    <property type="molecule type" value="Genomic_DNA"/>
</dbReference>
<evidence type="ECO:0000259" key="1">
    <source>
        <dbReference type="PROSITE" id="PS50181"/>
    </source>
</evidence>
<dbReference type="InterPro" id="IPR001810">
    <property type="entry name" value="F-box_dom"/>
</dbReference>
<reference evidence="2" key="1">
    <citation type="submission" date="2016-03" db="EMBL/GenBank/DDBJ databases">
        <title>Mechanisms controlling the formation of the plant cell surface in tip-growing cells are functionally conserved among land plants.</title>
        <authorList>
            <person name="Honkanen S."/>
            <person name="Jones V.A."/>
            <person name="Morieri G."/>
            <person name="Champion C."/>
            <person name="Hetherington A.J."/>
            <person name="Kelly S."/>
            <person name="Saint-Marcoux D."/>
            <person name="Proust H."/>
            <person name="Prescott H."/>
            <person name="Dolan L."/>
        </authorList>
    </citation>
    <scope>NUCLEOTIDE SEQUENCE [LARGE SCALE GENOMIC DNA]</scope>
    <source>
        <tissue evidence="2">Whole gametophyte</tissue>
    </source>
</reference>
<dbReference type="Pfam" id="PF00646">
    <property type="entry name" value="F-box"/>
    <property type="match status" value="1"/>
</dbReference>
<dbReference type="InterPro" id="IPR015915">
    <property type="entry name" value="Kelch-typ_b-propeller"/>
</dbReference>
<name>A0A176WQI2_MARPO</name>
<accession>A0A176WQI2</accession>